<dbReference type="STRING" id="329885.A0A4U0U729"/>
<dbReference type="EMBL" id="NAJP01000104">
    <property type="protein sequence ID" value="TKA30246.1"/>
    <property type="molecule type" value="Genomic_DNA"/>
</dbReference>
<sequence length="320" mass="36455">MSKTTNHQSDLDSKCVKARPWVRRFVEEYQLEDTRPWGYAIFEDPSIDDEALEDCMCRIDNLLWSAQDAVFGRNHVEFPQFKWEVLGWPEDVGGDLVTESQHDIVQGSTEDGSEDGAGVSGPDDDEATSIQGGEDEDEPDQEDHEDEADDVDIETVRELDKLRAHFKWVRDQAKKRRKAHEPLDVDRGGIPNGLLRNVFLVIDQDVIDAVKSPVADNTWIWVIDPDYAGDVALMTRNGLKGEYYGYMRVRVQQLVNNFWDARRYHESEHPLQMLWAAAQESHNFAFVSVNPEEALMFRSDIVMGSALRAPSTYFVSKSGS</sequence>
<accession>A0A4U0U729</accession>
<reference evidence="2 3" key="1">
    <citation type="submission" date="2017-03" db="EMBL/GenBank/DDBJ databases">
        <title>Genomes of endolithic fungi from Antarctica.</title>
        <authorList>
            <person name="Coleine C."/>
            <person name="Masonjones S."/>
            <person name="Stajich J.E."/>
        </authorList>
    </citation>
    <scope>NUCLEOTIDE SEQUENCE [LARGE SCALE GENOMIC DNA]</scope>
    <source>
        <strain evidence="2 3">CCFEE 5311</strain>
    </source>
</reference>
<dbReference type="Proteomes" id="UP000310066">
    <property type="component" value="Unassembled WGS sequence"/>
</dbReference>
<organism evidence="2 3">
    <name type="scientific">Friedmanniomyces endolithicus</name>
    <dbReference type="NCBI Taxonomy" id="329885"/>
    <lineage>
        <taxon>Eukaryota</taxon>
        <taxon>Fungi</taxon>
        <taxon>Dikarya</taxon>
        <taxon>Ascomycota</taxon>
        <taxon>Pezizomycotina</taxon>
        <taxon>Dothideomycetes</taxon>
        <taxon>Dothideomycetidae</taxon>
        <taxon>Mycosphaerellales</taxon>
        <taxon>Teratosphaeriaceae</taxon>
        <taxon>Friedmanniomyces</taxon>
    </lineage>
</organism>
<evidence type="ECO:0000313" key="3">
    <source>
        <dbReference type="Proteomes" id="UP000310066"/>
    </source>
</evidence>
<feature type="compositionally biased region" description="Acidic residues" evidence="1">
    <location>
        <begin position="122"/>
        <end position="153"/>
    </location>
</feature>
<evidence type="ECO:0000256" key="1">
    <source>
        <dbReference type="SAM" id="MobiDB-lite"/>
    </source>
</evidence>
<gene>
    <name evidence="2" type="ORF">B0A54_15440</name>
</gene>
<evidence type="ECO:0000313" key="2">
    <source>
        <dbReference type="EMBL" id="TKA30246.1"/>
    </source>
</evidence>
<protein>
    <submittedName>
        <fullName evidence="2">Uncharacterized protein</fullName>
    </submittedName>
</protein>
<dbReference type="OrthoDB" id="4777915at2759"/>
<comment type="caution">
    <text evidence="2">The sequence shown here is derived from an EMBL/GenBank/DDBJ whole genome shotgun (WGS) entry which is preliminary data.</text>
</comment>
<proteinExistence type="predicted"/>
<feature type="region of interest" description="Disordered" evidence="1">
    <location>
        <begin position="106"/>
        <end position="153"/>
    </location>
</feature>
<name>A0A4U0U729_9PEZI</name>
<dbReference type="AlphaFoldDB" id="A0A4U0U729"/>